<evidence type="ECO:0000256" key="6">
    <source>
        <dbReference type="ARBA" id="ARBA00022833"/>
    </source>
</evidence>
<dbReference type="Gene3D" id="3.90.70.10">
    <property type="entry name" value="Cysteine proteinases"/>
    <property type="match status" value="1"/>
</dbReference>
<dbReference type="PANTHER" id="PTHR21646:SF16">
    <property type="entry name" value="U4_U6.U5 TRI-SNRNP-ASSOCIATED PROTEIN 2"/>
    <property type="match status" value="1"/>
</dbReference>
<keyword evidence="3" id="KW-0479">Metal-binding</keyword>
<feature type="domain" description="USP" evidence="11">
    <location>
        <begin position="181"/>
        <end position="560"/>
    </location>
</feature>
<accession>A0ABY8EKG8</accession>
<evidence type="ECO:0000256" key="5">
    <source>
        <dbReference type="ARBA" id="ARBA00022771"/>
    </source>
</evidence>
<keyword evidence="13" id="KW-0378">Hydrolase</keyword>
<evidence type="ECO:0000256" key="10">
    <source>
        <dbReference type="SAM" id="MobiDB-lite"/>
    </source>
</evidence>
<protein>
    <submittedName>
        <fullName evidence="13">Ubiquitin carboxyl-terminal hydrolase 10</fullName>
    </submittedName>
</protein>
<dbReference type="InterPro" id="IPR001394">
    <property type="entry name" value="Peptidase_C19_UCH"/>
</dbReference>
<dbReference type="PANTHER" id="PTHR21646">
    <property type="entry name" value="UBIQUITIN CARBOXYL-TERMINAL HYDROLASE"/>
    <property type="match status" value="1"/>
</dbReference>
<evidence type="ECO:0000259" key="12">
    <source>
        <dbReference type="PROSITE" id="PS50271"/>
    </source>
</evidence>
<dbReference type="PROSITE" id="PS50235">
    <property type="entry name" value="USP_3"/>
    <property type="match status" value="1"/>
</dbReference>
<dbReference type="EMBL" id="CP046234">
    <property type="protein sequence ID" value="WFD46108.1"/>
    <property type="molecule type" value="Genomic_DNA"/>
</dbReference>
<evidence type="ECO:0000256" key="3">
    <source>
        <dbReference type="ARBA" id="ARBA00022723"/>
    </source>
</evidence>
<dbReference type="SMART" id="SM00290">
    <property type="entry name" value="ZnF_UBP"/>
    <property type="match status" value="1"/>
</dbReference>
<comment type="subcellular location">
    <subcellularLocation>
        <location evidence="1">Nucleus</location>
    </subcellularLocation>
</comment>
<evidence type="ECO:0000259" key="11">
    <source>
        <dbReference type="PROSITE" id="PS50235"/>
    </source>
</evidence>
<evidence type="ECO:0000313" key="13">
    <source>
        <dbReference type="EMBL" id="WFD46108.1"/>
    </source>
</evidence>
<dbReference type="InterPro" id="IPR033809">
    <property type="entry name" value="USP39"/>
</dbReference>
<dbReference type="InterPro" id="IPR013083">
    <property type="entry name" value="Znf_RING/FYVE/PHD"/>
</dbReference>
<evidence type="ECO:0000256" key="4">
    <source>
        <dbReference type="ARBA" id="ARBA00022728"/>
    </source>
</evidence>
<dbReference type="InterPro" id="IPR028889">
    <property type="entry name" value="USP"/>
</dbReference>
<gene>
    <name evidence="13" type="primary">ubp10</name>
    <name evidence="13" type="ORF">GLX27_000737</name>
</gene>
<keyword evidence="14" id="KW-1185">Reference proteome</keyword>
<evidence type="ECO:0000313" key="14">
    <source>
        <dbReference type="Proteomes" id="UP000818624"/>
    </source>
</evidence>
<evidence type="ECO:0000256" key="9">
    <source>
        <dbReference type="PROSITE-ProRule" id="PRU00502"/>
    </source>
</evidence>
<keyword evidence="8" id="KW-0539">Nucleus</keyword>
<dbReference type="PROSITE" id="PS50271">
    <property type="entry name" value="ZF_UBP"/>
    <property type="match status" value="1"/>
</dbReference>
<name>A0ABY8EKG8_MALFU</name>
<keyword evidence="7" id="KW-0508">mRNA splicing</keyword>
<dbReference type="GO" id="GO:0016787">
    <property type="term" value="F:hydrolase activity"/>
    <property type="evidence" value="ECO:0007669"/>
    <property type="project" value="UniProtKB-KW"/>
</dbReference>
<dbReference type="Pfam" id="PF00443">
    <property type="entry name" value="UCH"/>
    <property type="match status" value="1"/>
</dbReference>
<dbReference type="InterPro" id="IPR050185">
    <property type="entry name" value="Ub_carboxyl-term_hydrolase"/>
</dbReference>
<dbReference type="Gene3D" id="3.30.40.10">
    <property type="entry name" value="Zinc/RING finger domain, C3HC4 (zinc finger)"/>
    <property type="match status" value="1"/>
</dbReference>
<dbReference type="SUPFAM" id="SSF57850">
    <property type="entry name" value="RING/U-box"/>
    <property type="match status" value="1"/>
</dbReference>
<keyword evidence="5 9" id="KW-0863">Zinc-finger</keyword>
<sequence>MSEGESTDAGRAAKRARTSKEDYETEEKDVEHQTVVQDESDDDALPVADIEAEKVPVRHDLYLDTINRNQLDFDFEKVCSVSLSNVNIYACLVCGKYYQGRGKRTHAYFHSIDEEHHVFMNLSTGQVYILPDNYEVQDKSLSDIQYQLSLTFSERDIRQLDAPVATTSRTLDAKPYLPGFMGLNNIGANDAMNVVIQALVHVPPLRNYFLRGGTPKARRGAVEAPSGPVTQTEAAGALVQSTELVQRFATLVRRIWNPHSFKAQVSPHEFLQEVSRASNGRFKLTEQADPVEFLGWLLNRLHFDLAGSASAARKRPTIITQCFQGEVRVESQKVIVRTGLEDDEVVDSLDHDGRRSGGQQDEHGHAKFNIDQAISVNTTPFLLLAVDLPPPPVFQDSAKENIIPQTPISHVLAKYDGVTFQESNGTIRRYHLTKLPPYLILHYRRFTKNRFVEERNPTIVNFPIVGLDMHDYVQPPAPGEPTIGTVYNLLSNITHEATPGTVRENSVWRSQVHTRSDGAAHTAEPAPEDRWFQMQDLIMDEVNKQMLFLGESYIQIWERKDAVAEVEALANRLVVPRPHNSAAKNV</sequence>
<keyword evidence="6" id="KW-0862">Zinc</keyword>
<dbReference type="InterPro" id="IPR038765">
    <property type="entry name" value="Papain-like_cys_pep_sf"/>
</dbReference>
<dbReference type="CDD" id="cd02669">
    <property type="entry name" value="Peptidase_C19M"/>
    <property type="match status" value="1"/>
</dbReference>
<evidence type="ECO:0000256" key="7">
    <source>
        <dbReference type="ARBA" id="ARBA00023187"/>
    </source>
</evidence>
<dbReference type="SUPFAM" id="SSF54001">
    <property type="entry name" value="Cysteine proteinases"/>
    <property type="match status" value="1"/>
</dbReference>
<feature type="region of interest" description="Disordered" evidence="10">
    <location>
        <begin position="1"/>
        <end position="41"/>
    </location>
</feature>
<evidence type="ECO:0000256" key="1">
    <source>
        <dbReference type="ARBA" id="ARBA00004123"/>
    </source>
</evidence>
<keyword evidence="4" id="KW-0747">Spliceosome</keyword>
<proteinExistence type="predicted"/>
<keyword evidence="2" id="KW-0507">mRNA processing</keyword>
<evidence type="ECO:0000256" key="2">
    <source>
        <dbReference type="ARBA" id="ARBA00022664"/>
    </source>
</evidence>
<dbReference type="Proteomes" id="UP000818624">
    <property type="component" value="Chromosome 1"/>
</dbReference>
<dbReference type="InterPro" id="IPR001607">
    <property type="entry name" value="Znf_UBP"/>
</dbReference>
<feature type="domain" description="UBP-type" evidence="12">
    <location>
        <begin position="58"/>
        <end position="155"/>
    </location>
</feature>
<dbReference type="Pfam" id="PF02148">
    <property type="entry name" value="zf-UBP"/>
    <property type="match status" value="1"/>
</dbReference>
<evidence type="ECO:0000256" key="8">
    <source>
        <dbReference type="ARBA" id="ARBA00023242"/>
    </source>
</evidence>
<reference evidence="13 14" key="1">
    <citation type="journal article" date="2020" name="Elife">
        <title>Loss of centromere function drives karyotype evolution in closely related Malassezia species.</title>
        <authorList>
            <person name="Sankaranarayanan S.R."/>
            <person name="Ianiri G."/>
            <person name="Coelho M.A."/>
            <person name="Reza M.H."/>
            <person name="Thimmappa B.C."/>
            <person name="Ganguly P."/>
            <person name="Vadnala R.N."/>
            <person name="Sun S."/>
            <person name="Siddharthan R."/>
            <person name="Tellgren-Roth C."/>
            <person name="Dawson T.L."/>
            <person name="Heitman J."/>
            <person name="Sanyal K."/>
        </authorList>
    </citation>
    <scope>NUCLEOTIDE SEQUENCE [LARGE SCALE GENOMIC DNA]</scope>
    <source>
        <strain evidence="13">CBS14141</strain>
    </source>
</reference>
<organism evidence="13 14">
    <name type="scientific">Malassezia furfur</name>
    <name type="common">Pityriasis versicolor infection agent</name>
    <name type="synonym">Pityrosporum furfur</name>
    <dbReference type="NCBI Taxonomy" id="55194"/>
    <lineage>
        <taxon>Eukaryota</taxon>
        <taxon>Fungi</taxon>
        <taxon>Dikarya</taxon>
        <taxon>Basidiomycota</taxon>
        <taxon>Ustilaginomycotina</taxon>
        <taxon>Malasseziomycetes</taxon>
        <taxon>Malasseziales</taxon>
        <taxon>Malasseziaceae</taxon>
        <taxon>Malassezia</taxon>
    </lineage>
</organism>